<dbReference type="GO" id="GO:0046872">
    <property type="term" value="F:metal ion binding"/>
    <property type="evidence" value="ECO:0007669"/>
    <property type="project" value="UniProtKB-KW"/>
</dbReference>
<dbReference type="InterPro" id="IPR007647">
    <property type="entry name" value="RNA_pol_Rpb2_5"/>
</dbReference>
<reference evidence="20" key="1">
    <citation type="submission" date="2021-05" db="EMBL/GenBank/DDBJ databases">
        <title>A free-living protist that lacks canonical eukaryotic 1 DNA replication and segregation systems.</title>
        <authorList>
            <person name="Salas-Leiva D.E."/>
            <person name="Tromer E.C."/>
            <person name="Curtis B.A."/>
            <person name="Jerlstrom-Hultqvist J."/>
            <person name="Kolisko M."/>
            <person name="Yi Z."/>
            <person name="Salas-Leiva J.S."/>
            <person name="Gallot-Lavallee L."/>
            <person name="Kops G.J.P.L."/>
            <person name="Archibald J.M."/>
            <person name="Simpson A.G.B."/>
            <person name="Roger A.J."/>
        </authorList>
    </citation>
    <scope>NUCLEOTIDE SEQUENCE</scope>
    <source>
        <strain evidence="20">BICM</strain>
    </source>
</reference>
<evidence type="ECO:0000259" key="15">
    <source>
        <dbReference type="Pfam" id="PF04561"/>
    </source>
</evidence>
<dbReference type="InterPro" id="IPR014724">
    <property type="entry name" value="RNA_pol_RPB2_OB-fold"/>
</dbReference>
<dbReference type="Gene3D" id="2.40.50.150">
    <property type="match status" value="1"/>
</dbReference>
<dbReference type="InterPro" id="IPR007121">
    <property type="entry name" value="RNA_pol_bsu_CS"/>
</dbReference>
<dbReference type="Pfam" id="PF04565">
    <property type="entry name" value="RNA_pol_Rpb2_3"/>
    <property type="match status" value="1"/>
</dbReference>
<feature type="domain" description="RNA polymerase beta subunit protrusion" evidence="16">
    <location>
        <begin position="25"/>
        <end position="401"/>
    </location>
</feature>
<dbReference type="FunFam" id="2.40.270.10:FF:000006">
    <property type="entry name" value="DNA-directed RNA polymerase subunit beta"/>
    <property type="match status" value="1"/>
</dbReference>
<dbReference type="AlphaFoldDB" id="A0A8J6DZQ8"/>
<sequence>MMTTAEEVVAEKWKLVPAFFNTASLIQHHLDSFDYFVHTGMVNIMKANQVVRCKAIPNWYLRFDNIYLSNTGPTESQGMVEDPITPMQCRLRDLTYSTAIQADISYMRGNSLVHSQGVQLGRLPIMLRSSSCRLRTQYKLDNDLLAQAGECPHDAGGYFVCKGVEKVILIQEQLSKNRIIIETDAKGDISATVTSSTHERKSRCSIVFRKNSFYLRHNSFSVDMPLVVAMKAMDVRTDQEIIQLIGSDQKYSEYLAGSLEEASRLKVFSRKQALDCIGQKMKQRMYGDPRKPHEEAYDVLHDVILNHVPVDRDNFRPKVVYLCNMVRRVIMAVRGETKMDDKDNYGNKRLELSGDMLSILFEDLFKKMCYDIQRGAETMQSKSNKAAAFDALKCIRPKNITDGFVHAISSGNWSLKRFRMERSGVTQVLSRLSYISALGMMTRMQSQFEKTRKVSGPRSLHPSTFGMLCPADTPEGESCGLVKNLALLCHITTDTNTVPLKKLVYSHGVEDCETLSGDEINNNWLVFLNGEILGVHRRPKAFVDALRWYRRHGHIGQYVSVFVNETLRSITIASDGGRVCRPLIIVEHGRSSITPQDVERVSSGDVPFSSLMRAGKIEYVDVNEENNCMIAFNEAGITDETTHVEIDPMTVLGVCAGLIPYPHHNQSPRNTYQCAMGKQAIGAIAYNQYERIDTLLYLLVYPQKPMVRTRTIEIMAFNELPAGQNATVAVMSYSGYDIEDATVLNKGSLDRGYGRCLAVRKQVTTLRQYPDSSVDVLAGRPVEYAQLPERFEKYSAIDADGLAPAGSRLAPTGTVIIHKRSPETIGGDIFPASEAPAAAAPREYRDASVEYRGPVTSHVDKMLVTQRDDEVLIKALVRDTRRPELGDKFSSRHGQKGTTGLIALSEDLPFNEQGISPDVIMNPHGFPSRMTVGKMLELVAGKAGVLHGKFGYGTVFGGTPYHQIVQDLVSRGFNYEGKDMLYSGITGELQPSYVFYGPVYYQKLKHMVQDKMHARSRGPRAMLTRQPTEGRSRDGGLRLGEMERDCLIAYGATGLITERLLTASDEYECNVCSKCGLIASEGWCQSCKSGRNICIIRLPYACKLMFQELQSMNIVPRLHLADQ</sequence>
<evidence type="ECO:0000313" key="21">
    <source>
        <dbReference type="Proteomes" id="UP000717585"/>
    </source>
</evidence>
<dbReference type="InterPro" id="IPR007642">
    <property type="entry name" value="RNA_pol_Rpb2_2"/>
</dbReference>
<evidence type="ECO:0000256" key="7">
    <source>
        <dbReference type="ARBA" id="ARBA00022833"/>
    </source>
</evidence>
<dbReference type="Gene3D" id="2.40.270.10">
    <property type="entry name" value="DNA-directed RNA polymerase, subunit 2, domain 6"/>
    <property type="match status" value="1"/>
</dbReference>
<dbReference type="FunFam" id="2.40.270.10:FF:000011">
    <property type="entry name" value="DNA-directed RNA polymerase subunit beta"/>
    <property type="match status" value="1"/>
</dbReference>
<dbReference type="Proteomes" id="UP000717585">
    <property type="component" value="Unassembled WGS sequence"/>
</dbReference>
<feature type="domain" description="RNA polymerase Rpb2" evidence="17">
    <location>
        <begin position="427"/>
        <end position="491"/>
    </location>
</feature>
<evidence type="ECO:0000256" key="12">
    <source>
        <dbReference type="RuleBase" id="RU363031"/>
    </source>
</evidence>
<keyword evidence="5 12" id="KW-0548">Nucleotidyltransferase</keyword>
<dbReference type="Gene3D" id="3.90.1070.20">
    <property type="match status" value="1"/>
</dbReference>
<dbReference type="EMBL" id="JAHDYR010000019">
    <property type="protein sequence ID" value="KAG9393984.1"/>
    <property type="molecule type" value="Genomic_DNA"/>
</dbReference>
<feature type="domain" description="DNA-directed RNA polymerase subunit 2 hybrid-binding" evidence="13">
    <location>
        <begin position="655"/>
        <end position="1033"/>
    </location>
</feature>
<dbReference type="Gene3D" id="3.90.1800.10">
    <property type="entry name" value="RNA polymerase alpha subunit dimerisation domain"/>
    <property type="match status" value="1"/>
</dbReference>
<dbReference type="InterPro" id="IPR037033">
    <property type="entry name" value="DNA-dir_RNAP_su2_hyb_sf"/>
</dbReference>
<name>A0A8J6DZQ8_9EUKA</name>
<dbReference type="SUPFAM" id="SSF64484">
    <property type="entry name" value="beta and beta-prime subunits of DNA dependent RNA-polymerase"/>
    <property type="match status" value="1"/>
</dbReference>
<feature type="domain" description="RNA polymerase Rpb2" evidence="18">
    <location>
        <begin position="526"/>
        <end position="587"/>
    </location>
</feature>
<evidence type="ECO:0000313" key="20">
    <source>
        <dbReference type="EMBL" id="KAG9393984.1"/>
    </source>
</evidence>
<dbReference type="FunFam" id="3.90.1100.10:FF:000021">
    <property type="entry name" value="DNA-directed RNA polymerase subunit beta"/>
    <property type="match status" value="1"/>
</dbReference>
<evidence type="ECO:0000256" key="11">
    <source>
        <dbReference type="RuleBase" id="RU000434"/>
    </source>
</evidence>
<dbReference type="Pfam" id="PF04563">
    <property type="entry name" value="RNA_pol_Rpb2_1"/>
    <property type="match status" value="1"/>
</dbReference>
<organism evidence="20 21">
    <name type="scientific">Carpediemonas membranifera</name>
    <dbReference type="NCBI Taxonomy" id="201153"/>
    <lineage>
        <taxon>Eukaryota</taxon>
        <taxon>Metamonada</taxon>
        <taxon>Carpediemonas-like organisms</taxon>
        <taxon>Carpediemonas</taxon>
    </lineage>
</organism>
<evidence type="ECO:0000256" key="2">
    <source>
        <dbReference type="ARBA" id="ARBA00006835"/>
    </source>
</evidence>
<dbReference type="GO" id="GO:0006351">
    <property type="term" value="P:DNA-templated transcription"/>
    <property type="evidence" value="ECO:0007669"/>
    <property type="project" value="InterPro"/>
</dbReference>
<evidence type="ECO:0000256" key="4">
    <source>
        <dbReference type="ARBA" id="ARBA00022679"/>
    </source>
</evidence>
<comment type="function">
    <text evidence="12">DNA-dependent RNA polymerase catalyzes the transcription of DNA into RNA using the four ribonucleoside triphosphates as substrates.</text>
</comment>
<feature type="domain" description="RNA polymerase Rpb2" evidence="14">
    <location>
        <begin position="1035"/>
        <end position="1119"/>
    </location>
</feature>
<dbReference type="InterPro" id="IPR007120">
    <property type="entry name" value="DNA-dir_RNAP_su2_dom"/>
</dbReference>
<dbReference type="GO" id="GO:0003899">
    <property type="term" value="F:DNA-directed RNA polymerase activity"/>
    <property type="evidence" value="ECO:0007669"/>
    <property type="project" value="UniProtKB-EC"/>
</dbReference>
<evidence type="ECO:0000259" key="17">
    <source>
        <dbReference type="Pfam" id="PF04565"/>
    </source>
</evidence>
<dbReference type="Pfam" id="PF04566">
    <property type="entry name" value="RNA_pol_Rpb2_4"/>
    <property type="match status" value="1"/>
</dbReference>
<keyword evidence="7" id="KW-0862">Zinc</keyword>
<evidence type="ECO:0000259" key="16">
    <source>
        <dbReference type="Pfam" id="PF04563"/>
    </source>
</evidence>
<dbReference type="InterPro" id="IPR007645">
    <property type="entry name" value="RNA_pol_Rpb2_3"/>
</dbReference>
<dbReference type="Pfam" id="PF00562">
    <property type="entry name" value="RNA_pol_Rpb2_6"/>
    <property type="match status" value="1"/>
</dbReference>
<feature type="domain" description="RNA polymerase Rpb2" evidence="19">
    <location>
        <begin position="608"/>
        <end position="638"/>
    </location>
</feature>
<dbReference type="FunFam" id="3.90.1110.10:FF:000006">
    <property type="entry name" value="DNA-directed RNA polymerase subunit beta"/>
    <property type="match status" value="1"/>
</dbReference>
<evidence type="ECO:0000256" key="3">
    <source>
        <dbReference type="ARBA" id="ARBA00022478"/>
    </source>
</evidence>
<dbReference type="GO" id="GO:0003677">
    <property type="term" value="F:DNA binding"/>
    <property type="evidence" value="ECO:0007669"/>
    <property type="project" value="InterPro"/>
</dbReference>
<dbReference type="GO" id="GO:0005634">
    <property type="term" value="C:nucleus"/>
    <property type="evidence" value="ECO:0007669"/>
    <property type="project" value="UniProtKB-SubCell"/>
</dbReference>
<dbReference type="Pfam" id="PF04560">
    <property type="entry name" value="RNA_pol_Rpb2_7"/>
    <property type="match status" value="1"/>
</dbReference>
<feature type="domain" description="RNA polymerase Rpb2" evidence="15">
    <location>
        <begin position="176"/>
        <end position="351"/>
    </location>
</feature>
<keyword evidence="8 12" id="KW-0804">Transcription</keyword>
<protein>
    <recommendedName>
        <fullName evidence="12">DNA-directed RNA polymerase subunit beta</fullName>
        <ecNumber evidence="12">2.7.7.6</ecNumber>
    </recommendedName>
</protein>
<evidence type="ECO:0000259" key="19">
    <source>
        <dbReference type="Pfam" id="PF04567"/>
    </source>
</evidence>
<evidence type="ECO:0000256" key="6">
    <source>
        <dbReference type="ARBA" id="ARBA00022723"/>
    </source>
</evidence>
<dbReference type="InterPro" id="IPR007646">
    <property type="entry name" value="RNA_pol_Rpb2_4"/>
</dbReference>
<proteinExistence type="inferred from homology"/>
<keyword evidence="21" id="KW-1185">Reference proteome</keyword>
<dbReference type="Pfam" id="PF04561">
    <property type="entry name" value="RNA_pol_Rpb2_2"/>
    <property type="match status" value="1"/>
</dbReference>
<evidence type="ECO:0000256" key="1">
    <source>
        <dbReference type="ARBA" id="ARBA00004123"/>
    </source>
</evidence>
<dbReference type="PROSITE" id="PS01166">
    <property type="entry name" value="RNA_POL_BETA"/>
    <property type="match status" value="1"/>
</dbReference>
<comment type="catalytic activity">
    <reaction evidence="10 12">
        <text>RNA(n) + a ribonucleoside 5'-triphosphate = RNA(n+1) + diphosphate</text>
        <dbReference type="Rhea" id="RHEA:21248"/>
        <dbReference type="Rhea" id="RHEA-COMP:14527"/>
        <dbReference type="Rhea" id="RHEA-COMP:17342"/>
        <dbReference type="ChEBI" id="CHEBI:33019"/>
        <dbReference type="ChEBI" id="CHEBI:61557"/>
        <dbReference type="ChEBI" id="CHEBI:140395"/>
        <dbReference type="EC" id="2.7.7.6"/>
    </reaction>
</comment>
<dbReference type="InterPro" id="IPR007641">
    <property type="entry name" value="RNA_pol_Rpb2_7"/>
</dbReference>
<comment type="subcellular location">
    <subcellularLocation>
        <location evidence="1">Nucleus</location>
    </subcellularLocation>
</comment>
<keyword evidence="3 12" id="KW-0240">DNA-directed RNA polymerase</keyword>
<comment type="caution">
    <text evidence="20">The sequence shown here is derived from an EMBL/GenBank/DDBJ whole genome shotgun (WGS) entry which is preliminary data.</text>
</comment>
<evidence type="ECO:0000259" key="13">
    <source>
        <dbReference type="Pfam" id="PF00562"/>
    </source>
</evidence>
<dbReference type="GO" id="GO:0032549">
    <property type="term" value="F:ribonucleoside binding"/>
    <property type="evidence" value="ECO:0007669"/>
    <property type="project" value="InterPro"/>
</dbReference>
<evidence type="ECO:0000256" key="10">
    <source>
        <dbReference type="ARBA" id="ARBA00048552"/>
    </source>
</evidence>
<comment type="similarity">
    <text evidence="2 11">Belongs to the RNA polymerase beta chain family.</text>
</comment>
<accession>A0A8J6DZQ8</accession>
<evidence type="ECO:0000256" key="8">
    <source>
        <dbReference type="ARBA" id="ARBA00023163"/>
    </source>
</evidence>
<dbReference type="InterPro" id="IPR037034">
    <property type="entry name" value="RNA_pol_Rpb2_2_sf"/>
</dbReference>
<dbReference type="Gene3D" id="3.90.1110.10">
    <property type="entry name" value="RNA polymerase Rpb2, domain 2"/>
    <property type="match status" value="1"/>
</dbReference>
<dbReference type="FunFam" id="3.90.1800.10:FF:000002">
    <property type="entry name" value="DNA-directed RNA polymerase subunit beta"/>
    <property type="match status" value="1"/>
</dbReference>
<dbReference type="InterPro" id="IPR007644">
    <property type="entry name" value="RNA_pol_bsu_protrusion"/>
</dbReference>
<dbReference type="PANTHER" id="PTHR20856">
    <property type="entry name" value="DNA-DIRECTED RNA POLYMERASE I SUBUNIT 2"/>
    <property type="match status" value="1"/>
</dbReference>
<evidence type="ECO:0000259" key="14">
    <source>
        <dbReference type="Pfam" id="PF04560"/>
    </source>
</evidence>
<dbReference type="Pfam" id="PF04567">
    <property type="entry name" value="RNA_pol_Rpb2_5"/>
    <property type="match status" value="1"/>
</dbReference>
<keyword evidence="9" id="KW-0539">Nucleus</keyword>
<keyword evidence="4 12" id="KW-0808">Transferase</keyword>
<dbReference type="InterPro" id="IPR015712">
    <property type="entry name" value="DNA-dir_RNA_pol_su2"/>
</dbReference>
<gene>
    <name evidence="20" type="ORF">J8273_4584</name>
</gene>
<evidence type="ECO:0000256" key="5">
    <source>
        <dbReference type="ARBA" id="ARBA00022695"/>
    </source>
</evidence>
<keyword evidence="6" id="KW-0479">Metal-binding</keyword>
<dbReference type="EC" id="2.7.7.6" evidence="12"/>
<dbReference type="GO" id="GO:0000428">
    <property type="term" value="C:DNA-directed RNA polymerase complex"/>
    <property type="evidence" value="ECO:0007669"/>
    <property type="project" value="UniProtKB-KW"/>
</dbReference>
<evidence type="ECO:0000256" key="9">
    <source>
        <dbReference type="ARBA" id="ARBA00023242"/>
    </source>
</evidence>
<dbReference type="OrthoDB" id="10248617at2759"/>
<evidence type="ECO:0000259" key="18">
    <source>
        <dbReference type="Pfam" id="PF04566"/>
    </source>
</evidence>
<dbReference type="CDD" id="cd00653">
    <property type="entry name" value="RNA_pol_B_RPB2"/>
    <property type="match status" value="1"/>
</dbReference>